<keyword evidence="1" id="KW-1133">Transmembrane helix</keyword>
<comment type="caution">
    <text evidence="3">The sequence shown here is derived from an EMBL/GenBank/DDBJ whole genome shotgun (WGS) entry which is preliminary data.</text>
</comment>
<gene>
    <name evidence="3" type="ORF">NWF35_06380</name>
</gene>
<evidence type="ECO:0000313" key="3">
    <source>
        <dbReference type="EMBL" id="MDN4593534.1"/>
    </source>
</evidence>
<keyword evidence="4" id="KW-1185">Reference proteome</keyword>
<proteinExistence type="predicted"/>
<dbReference type="EMBL" id="JANRHH010000029">
    <property type="protein sequence ID" value="MDN4593534.1"/>
    <property type="molecule type" value="Genomic_DNA"/>
</dbReference>
<sequence>MIGVYKDAFYLYRRRFFVILLLGITFILPLQVFHNVVANYFYIYFSIAGDRFYPMANLFNTFFTLILIPLSQIPFIYMAYQEANHYDAKFGEIYGHTLENAFPVYVKGILYGLLIIFGMLLLVIPGVILAILFFCFPYAVVIENRKWIDAFREAYHFGKQHFWGLLGIIFLFGLAEWVISIGALYGSIYLSFSLPAVSMIQNIINILFIPFMAFTITYFYVNEVS</sequence>
<name>A0ABT8IN31_9BACL</name>
<feature type="transmembrane region" description="Helical" evidence="1">
    <location>
        <begin position="16"/>
        <end position="45"/>
    </location>
</feature>
<organism evidence="3 4">
    <name type="scientific">Polycladomyces subterraneus</name>
    <dbReference type="NCBI Taxonomy" id="1016997"/>
    <lineage>
        <taxon>Bacteria</taxon>
        <taxon>Bacillati</taxon>
        <taxon>Bacillota</taxon>
        <taxon>Bacilli</taxon>
        <taxon>Bacillales</taxon>
        <taxon>Thermoactinomycetaceae</taxon>
        <taxon>Polycladomyces</taxon>
    </lineage>
</organism>
<dbReference type="Pfam" id="PF25231">
    <property type="entry name" value="DUF7847"/>
    <property type="match status" value="1"/>
</dbReference>
<feature type="domain" description="DUF7847" evidence="2">
    <location>
        <begin position="112"/>
        <end position="221"/>
    </location>
</feature>
<evidence type="ECO:0000259" key="2">
    <source>
        <dbReference type="Pfam" id="PF25231"/>
    </source>
</evidence>
<feature type="transmembrane region" description="Helical" evidence="1">
    <location>
        <begin position="108"/>
        <end position="141"/>
    </location>
</feature>
<reference evidence="3" key="1">
    <citation type="submission" date="2022-08" db="EMBL/GenBank/DDBJ databases">
        <title>Polycladomyces zharkentsis sp. nov., a novel thermophilic CMC and starch-degrading bacterium isolated from a geothermal spring in Kazakhstan.</title>
        <authorList>
            <person name="Mashzhan A."/>
            <person name="Kistaubaeva A."/>
            <person name="Javier-Lopez R."/>
            <person name="Birkeland N.-K."/>
        </authorList>
    </citation>
    <scope>NUCLEOTIDE SEQUENCE</scope>
    <source>
        <strain evidence="3">KSR 13</strain>
    </source>
</reference>
<dbReference type="Proteomes" id="UP001174196">
    <property type="component" value="Unassembled WGS sequence"/>
</dbReference>
<dbReference type="InterPro" id="IPR057169">
    <property type="entry name" value="DUF7847"/>
</dbReference>
<feature type="transmembrane region" description="Helical" evidence="1">
    <location>
        <begin position="57"/>
        <end position="80"/>
    </location>
</feature>
<keyword evidence="1" id="KW-0472">Membrane</keyword>
<protein>
    <recommendedName>
        <fullName evidence="2">DUF7847 domain-containing protein</fullName>
    </recommendedName>
</protein>
<keyword evidence="1" id="KW-0812">Transmembrane</keyword>
<feature type="transmembrane region" description="Helical" evidence="1">
    <location>
        <begin position="200"/>
        <end position="221"/>
    </location>
</feature>
<accession>A0ABT8IN31</accession>
<evidence type="ECO:0000313" key="4">
    <source>
        <dbReference type="Proteomes" id="UP001174196"/>
    </source>
</evidence>
<evidence type="ECO:0000256" key="1">
    <source>
        <dbReference type="SAM" id="Phobius"/>
    </source>
</evidence>
<feature type="transmembrane region" description="Helical" evidence="1">
    <location>
        <begin position="162"/>
        <end position="188"/>
    </location>
</feature>